<feature type="compositionally biased region" description="Low complexity" evidence="4">
    <location>
        <begin position="150"/>
        <end position="171"/>
    </location>
</feature>
<proteinExistence type="predicted"/>
<organism evidence="8 9">
    <name type="scientific">Haloferula helveola</name>
    <dbReference type="NCBI Taxonomy" id="490095"/>
    <lineage>
        <taxon>Bacteria</taxon>
        <taxon>Pseudomonadati</taxon>
        <taxon>Verrucomicrobiota</taxon>
        <taxon>Verrucomicrobiia</taxon>
        <taxon>Verrucomicrobiales</taxon>
        <taxon>Verrucomicrobiaceae</taxon>
        <taxon>Haloferula</taxon>
    </lineage>
</organism>
<dbReference type="EMBL" id="AP024702">
    <property type="protein sequence ID" value="BCX47143.1"/>
    <property type="molecule type" value="Genomic_DNA"/>
</dbReference>
<feature type="domain" description="Outer membrane protein beta-barrel" evidence="7">
    <location>
        <begin position="859"/>
        <end position="1174"/>
    </location>
</feature>
<dbReference type="Pfam" id="PF14905">
    <property type="entry name" value="OMP_b-brl_3"/>
    <property type="match status" value="1"/>
</dbReference>
<keyword evidence="9" id="KW-1185">Reference proteome</keyword>
<dbReference type="RefSeq" id="WP_353415649.1">
    <property type="nucleotide sequence ID" value="NZ_BAABRH010000016.1"/>
</dbReference>
<evidence type="ECO:0000256" key="4">
    <source>
        <dbReference type="SAM" id="MobiDB-lite"/>
    </source>
</evidence>
<feature type="domain" description="TonB-dependent receptor plug" evidence="6">
    <location>
        <begin position="310"/>
        <end position="399"/>
    </location>
</feature>
<dbReference type="Gene3D" id="2.170.130.10">
    <property type="entry name" value="TonB-dependent receptor, plug domain"/>
    <property type="match status" value="1"/>
</dbReference>
<dbReference type="InterPro" id="IPR037066">
    <property type="entry name" value="Plug_dom_sf"/>
</dbReference>
<gene>
    <name evidence="8" type="ORF">HAHE_10510</name>
</gene>
<dbReference type="Pfam" id="PF13620">
    <property type="entry name" value="CarboxypepD_reg"/>
    <property type="match status" value="1"/>
</dbReference>
<keyword evidence="5" id="KW-0732">Signal</keyword>
<dbReference type="SUPFAM" id="SSF56935">
    <property type="entry name" value="Porins"/>
    <property type="match status" value="1"/>
</dbReference>
<keyword evidence="2" id="KW-0472">Membrane</keyword>
<dbReference type="Gene3D" id="2.60.40.1120">
    <property type="entry name" value="Carboxypeptidase-like, regulatory domain"/>
    <property type="match status" value="1"/>
</dbReference>
<dbReference type="InterPro" id="IPR012910">
    <property type="entry name" value="Plug_dom"/>
</dbReference>
<comment type="subcellular location">
    <subcellularLocation>
        <location evidence="1">Cell outer membrane</location>
    </subcellularLocation>
</comment>
<dbReference type="Pfam" id="PF07715">
    <property type="entry name" value="Plug"/>
    <property type="match status" value="1"/>
</dbReference>
<dbReference type="InterPro" id="IPR008969">
    <property type="entry name" value="CarboxyPept-like_regulatory"/>
</dbReference>
<evidence type="ECO:0000313" key="9">
    <source>
        <dbReference type="Proteomes" id="UP001374893"/>
    </source>
</evidence>
<evidence type="ECO:0000256" key="3">
    <source>
        <dbReference type="ARBA" id="ARBA00023237"/>
    </source>
</evidence>
<evidence type="ECO:0000259" key="6">
    <source>
        <dbReference type="Pfam" id="PF07715"/>
    </source>
</evidence>
<accession>A0ABM7RAC0</accession>
<name>A0ABM7RAC0_9BACT</name>
<feature type="chain" id="PRO_5047081278" description="TonB-dependent receptor" evidence="5">
    <location>
        <begin position="17"/>
        <end position="1177"/>
    </location>
</feature>
<sequence>MLIASAPGLLIHPVWAFHPAAALPTASSASVSADLLPTKSDQRHVSDPELSELLKADRLEWLEDPGVTPVIFELGGGLLGYGSDDSPFLRILAGPSEETNEEAGDTPDDTGADPTSPSPEVEETVRDSAPPEGEVGMPPPTPEEEEDWTPADPVAPEGGVGGAPIEPGPGAEIREPLPIEQQVGECVISGEVSDVSTLDPIAGAIVAVRGTGREAETDAQGRFRIDGLPSGDYLVEGMKIGYDGAEVAASPRPGSPAEVRLALRLKPAVEAGDGEYLLPEEAIVGEYRESGRADFELELELGKNIGSGLDKSEFTKSGVSDAAGAVSKIAGANIVGGKYAVVRGLGDRYSNTTVNGALISSADPSRKAVQLDLFPSDLLESINIYKTFTPNYPGEFAGGLVAIQTLAFPEESFVEFEYGTGYNENLDSERFYALPGRDLGFLGKPNDGLGPTVAPLASGGLDKGWDSTRPPRTPAQFAEAQEGIDAWSGLHRSGGMRPVLRDPELGQDMSAAFGTTYQFDNGLEVGVVASGVWATGDEVREDVQVGRYFNNGPDGQPGTPDDRLERTQSENRYTAYAGYGLLGSLGVRAGDRHQITYTFFQNHRGEDTVQQGRNVLDERTTFGEYLPSSQNPFGAGAYAYQSFDSLIPLQRTLTLNQIAGEHAFGDEDRPIEVDWVFSRSKAVEDRANTRTLYFSQLDFADPRIQSERGDVYNPSLGTIYTAADVFDLSPPETESFRESLETNEVAGNERIDLTFPVWSRGENDFFNLSAGLNHFNRDRKVRGRLFINRVGNGLNGSLLNDDGGQYGVDYLNSYDSLFEPDGSLKFDGWSGNPNRSDKLIFLEQSTSGRTVRNVDASTDLGAGYFMGNASIAGWDLVGGFRYETEERSYQVLPGLNPTFAVNPFPITEQSAYWLPGIVLRRDFGRDDQFAVTLGWSKTVARPTFYEFAPVITEDQASGDEIEGNPDLTDTRINNYDLSFGWRPSDATTVGVSLFHKDMKDPIAQAYELGRRTWVNGEEGSLQGVEFEIGHRFLEYWSINSNFTYIDSSLVYSQRRGAVFDQISTTFEGQPNHIFNMNLGYDNPDTGWSANLVYNFTGSYLTGVPLSEVDPAIRRESFDLLDLIVQKRFDLWEGVGIVKLKCGNLLDSVDREVFDGTGLAYESYKPGRSFSLSFKFEY</sequence>
<evidence type="ECO:0000256" key="2">
    <source>
        <dbReference type="ARBA" id="ARBA00023136"/>
    </source>
</evidence>
<dbReference type="PANTHER" id="PTHR40980">
    <property type="entry name" value="PLUG DOMAIN-CONTAINING PROTEIN"/>
    <property type="match status" value="1"/>
</dbReference>
<evidence type="ECO:0000256" key="5">
    <source>
        <dbReference type="SAM" id="SignalP"/>
    </source>
</evidence>
<feature type="signal peptide" evidence="5">
    <location>
        <begin position="1"/>
        <end position="16"/>
    </location>
</feature>
<feature type="region of interest" description="Disordered" evidence="4">
    <location>
        <begin position="97"/>
        <end position="173"/>
    </location>
</feature>
<dbReference type="PANTHER" id="PTHR40980:SF4">
    <property type="entry name" value="TONB-DEPENDENT RECEPTOR-LIKE BETA-BARREL DOMAIN-CONTAINING PROTEIN"/>
    <property type="match status" value="1"/>
</dbReference>
<dbReference type="InterPro" id="IPR036942">
    <property type="entry name" value="Beta-barrel_TonB_sf"/>
</dbReference>
<evidence type="ECO:0000256" key="1">
    <source>
        <dbReference type="ARBA" id="ARBA00004442"/>
    </source>
</evidence>
<evidence type="ECO:0000313" key="8">
    <source>
        <dbReference type="EMBL" id="BCX47143.1"/>
    </source>
</evidence>
<feature type="compositionally biased region" description="Acidic residues" evidence="4">
    <location>
        <begin position="98"/>
        <end position="111"/>
    </location>
</feature>
<dbReference type="Gene3D" id="2.40.170.20">
    <property type="entry name" value="TonB-dependent receptor, beta-barrel domain"/>
    <property type="match status" value="1"/>
</dbReference>
<dbReference type="InterPro" id="IPR041700">
    <property type="entry name" value="OMP_b-brl_3"/>
</dbReference>
<dbReference type="Proteomes" id="UP001374893">
    <property type="component" value="Chromosome"/>
</dbReference>
<protein>
    <recommendedName>
        <fullName evidence="10">TonB-dependent receptor</fullName>
    </recommendedName>
</protein>
<dbReference type="SUPFAM" id="SSF49464">
    <property type="entry name" value="Carboxypeptidase regulatory domain-like"/>
    <property type="match status" value="1"/>
</dbReference>
<keyword evidence="3" id="KW-0998">Cell outer membrane</keyword>
<evidence type="ECO:0008006" key="10">
    <source>
        <dbReference type="Google" id="ProtNLM"/>
    </source>
</evidence>
<reference evidence="8 9" key="1">
    <citation type="submission" date="2021-06" db="EMBL/GenBank/DDBJ databases">
        <title>Complete genome of Haloferula helveola possessing various polysaccharide degrading enzymes.</title>
        <authorList>
            <person name="Takami H."/>
            <person name="Huang C."/>
            <person name="Hamasaki K."/>
        </authorList>
    </citation>
    <scope>NUCLEOTIDE SEQUENCE [LARGE SCALE GENOMIC DNA]</scope>
    <source>
        <strain evidence="8 9">CN-1</strain>
    </source>
</reference>
<evidence type="ECO:0000259" key="7">
    <source>
        <dbReference type="Pfam" id="PF14905"/>
    </source>
</evidence>